<name>A0A1W1YS31_9SPHI</name>
<accession>A0A1W1YS31</accession>
<evidence type="ECO:0000313" key="1">
    <source>
        <dbReference type="EMBL" id="SMC38631.1"/>
    </source>
</evidence>
<dbReference type="RefSeq" id="WP_084236441.1">
    <property type="nucleotide sequence ID" value="NZ_FWXT01000001.1"/>
</dbReference>
<evidence type="ECO:0000313" key="2">
    <source>
        <dbReference type="Proteomes" id="UP000192756"/>
    </source>
</evidence>
<gene>
    <name evidence="1" type="ORF">SAMN04488524_0140</name>
</gene>
<protein>
    <submittedName>
        <fullName evidence="1">Uncharacterized protein</fullName>
    </submittedName>
</protein>
<keyword evidence="2" id="KW-1185">Reference proteome</keyword>
<dbReference type="Proteomes" id="UP000192756">
    <property type="component" value="Unassembled WGS sequence"/>
</dbReference>
<dbReference type="STRING" id="151894.SAMN04488524_0140"/>
<organism evidence="1 2">
    <name type="scientific">Pedobacter africanus</name>
    <dbReference type="NCBI Taxonomy" id="151894"/>
    <lineage>
        <taxon>Bacteria</taxon>
        <taxon>Pseudomonadati</taxon>
        <taxon>Bacteroidota</taxon>
        <taxon>Sphingobacteriia</taxon>
        <taxon>Sphingobacteriales</taxon>
        <taxon>Sphingobacteriaceae</taxon>
        <taxon>Pedobacter</taxon>
    </lineage>
</organism>
<reference evidence="2" key="1">
    <citation type="submission" date="2017-04" db="EMBL/GenBank/DDBJ databases">
        <authorList>
            <person name="Varghese N."/>
            <person name="Submissions S."/>
        </authorList>
    </citation>
    <scope>NUCLEOTIDE SEQUENCE [LARGE SCALE GENOMIC DNA]</scope>
    <source>
        <strain evidence="2">DSM 12126</strain>
    </source>
</reference>
<proteinExistence type="predicted"/>
<dbReference type="OrthoDB" id="659702at2"/>
<dbReference type="EMBL" id="FWXT01000001">
    <property type="protein sequence ID" value="SMC38631.1"/>
    <property type="molecule type" value="Genomic_DNA"/>
</dbReference>
<dbReference type="AlphaFoldDB" id="A0A1W1YS31"/>
<sequence length="262" mass="29359">MSKKLLKRYFEKQCSAAESQAVEEWILDSNNRADFENFLVNEWDGHVDQHLRDDETVMKSSGTFKWWAAAAAAIAVVVGFYHYSSGPEKTERTTVTAAVSQPGQVDTSAGKAQTHIFHSGINTKTITSYERKTIRNKPAQTLAKIDTVNLEKKPLFVKATKLENFMVNKVALRKLINDIDSNKVVLLNLDVHDITFQRLAVLLREECGVVLEPCAGTGVAGISKTYTARFEAISLPDLLNDMSEKMMFSYSVKDNKVKICFN</sequence>